<dbReference type="EMBL" id="WKKH01000001">
    <property type="protein sequence ID" value="MRX74618.1"/>
    <property type="molecule type" value="Genomic_DNA"/>
</dbReference>
<organism evidence="2 3">
    <name type="scientific">Pedobacter petrophilus</name>
    <dbReference type="NCBI Taxonomy" id="1908241"/>
    <lineage>
        <taxon>Bacteria</taxon>
        <taxon>Pseudomonadati</taxon>
        <taxon>Bacteroidota</taxon>
        <taxon>Sphingobacteriia</taxon>
        <taxon>Sphingobacteriales</taxon>
        <taxon>Sphingobacteriaceae</taxon>
        <taxon>Pedobacter</taxon>
    </lineage>
</organism>
<evidence type="ECO:0000313" key="2">
    <source>
        <dbReference type="EMBL" id="MRX74618.1"/>
    </source>
</evidence>
<evidence type="ECO:0000313" key="3">
    <source>
        <dbReference type="Proteomes" id="UP000487757"/>
    </source>
</evidence>
<proteinExistence type="predicted"/>
<feature type="signal peptide" evidence="1">
    <location>
        <begin position="1"/>
        <end position="18"/>
    </location>
</feature>
<protein>
    <submittedName>
        <fullName evidence="2">GLPGLI family protein</fullName>
    </submittedName>
</protein>
<dbReference type="OrthoDB" id="1440774at2"/>
<dbReference type="NCBIfam" id="TIGR01200">
    <property type="entry name" value="GLPGLI"/>
    <property type="match status" value="1"/>
</dbReference>
<dbReference type="Pfam" id="PF09697">
    <property type="entry name" value="Porph_ging"/>
    <property type="match status" value="1"/>
</dbReference>
<name>A0A7K0FSN3_9SPHI</name>
<sequence length="240" mass="27198">MKNYFFILAAMICFNANAQSVIIRYEERANIENQLKNVTDPETRKRVSAHLSKPTNYLLYYDNGVSFYIAEPESDKNEELSLKDNDQAKKVEIGKNSGGLYKNQKTNEYLHEADILGKKFLVIDQLVKYNWTITTEGKSIGTYKVKKATAKINGENITAWYTTDLPIQDGPKDYYGLPGLIIEVIGEKKTYQAVKVINNKSGLTINKPSKGEKVNKEKYNKILNEKINELKQGIGNSLGN</sequence>
<comment type="caution">
    <text evidence="2">The sequence shown here is derived from an EMBL/GenBank/DDBJ whole genome shotgun (WGS) entry which is preliminary data.</text>
</comment>
<evidence type="ECO:0000256" key="1">
    <source>
        <dbReference type="SAM" id="SignalP"/>
    </source>
</evidence>
<dbReference type="Proteomes" id="UP000487757">
    <property type="component" value="Unassembled WGS sequence"/>
</dbReference>
<feature type="chain" id="PRO_5029566936" evidence="1">
    <location>
        <begin position="19"/>
        <end position="240"/>
    </location>
</feature>
<keyword evidence="3" id="KW-1185">Reference proteome</keyword>
<accession>A0A7K0FSN3</accession>
<dbReference type="InterPro" id="IPR005901">
    <property type="entry name" value="GLPGLI"/>
</dbReference>
<dbReference type="RefSeq" id="WP_154278790.1">
    <property type="nucleotide sequence ID" value="NZ_JBHUJQ010000001.1"/>
</dbReference>
<gene>
    <name evidence="2" type="ORF">GJU39_00840</name>
</gene>
<dbReference type="AlphaFoldDB" id="A0A7K0FSN3"/>
<keyword evidence="1" id="KW-0732">Signal</keyword>
<reference evidence="2 3" key="1">
    <citation type="submission" date="2019-11" db="EMBL/GenBank/DDBJ databases">
        <title>Pedobacter petrophilus genome.</title>
        <authorList>
            <person name="Feldbauer M.J."/>
            <person name="Newman J.D."/>
        </authorList>
    </citation>
    <scope>NUCLEOTIDE SEQUENCE [LARGE SCALE GENOMIC DNA]</scope>
    <source>
        <strain evidence="2 3">LMG 29686</strain>
    </source>
</reference>